<dbReference type="OrthoDB" id="413122at2759"/>
<accession>A0A815AWN9</accession>
<protein>
    <submittedName>
        <fullName evidence="1">Uncharacterized protein</fullName>
    </submittedName>
</protein>
<dbReference type="EMBL" id="CAJOBC010019328">
    <property type="protein sequence ID" value="CAF4041437.1"/>
    <property type="molecule type" value="Genomic_DNA"/>
</dbReference>
<sequence length="161" mass="18639">MTSSIPTNNTNLPDINTEVLTTTKHDHVDIYKPFEESLLKDISVSDLENFDNRSTLKAMADEYRQHHRLHHEYYNEVRVLSTALDIGDVISEHVIGFVQVSGDKPFTIHMTSEQQITRYIDYCRSDKYSVIRVDATGSVIRKLPDQKRSYFYAIHMPTTES</sequence>
<organism evidence="1 3">
    <name type="scientific">Didymodactylos carnosus</name>
    <dbReference type="NCBI Taxonomy" id="1234261"/>
    <lineage>
        <taxon>Eukaryota</taxon>
        <taxon>Metazoa</taxon>
        <taxon>Spiralia</taxon>
        <taxon>Gnathifera</taxon>
        <taxon>Rotifera</taxon>
        <taxon>Eurotatoria</taxon>
        <taxon>Bdelloidea</taxon>
        <taxon>Philodinida</taxon>
        <taxon>Philodinidae</taxon>
        <taxon>Didymodactylos</taxon>
    </lineage>
</organism>
<evidence type="ECO:0000313" key="1">
    <source>
        <dbReference type="EMBL" id="CAF1262262.1"/>
    </source>
</evidence>
<evidence type="ECO:0000313" key="2">
    <source>
        <dbReference type="EMBL" id="CAF4041437.1"/>
    </source>
</evidence>
<keyword evidence="3" id="KW-1185">Reference proteome</keyword>
<dbReference type="Proteomes" id="UP000663829">
    <property type="component" value="Unassembled WGS sequence"/>
</dbReference>
<comment type="caution">
    <text evidence="1">The sequence shown here is derived from an EMBL/GenBank/DDBJ whole genome shotgun (WGS) entry which is preliminary data.</text>
</comment>
<name>A0A815AWN9_9BILA</name>
<dbReference type="AlphaFoldDB" id="A0A815AWN9"/>
<gene>
    <name evidence="1" type="ORF">GPM918_LOCUS26666</name>
    <name evidence="2" type="ORF">SRO942_LOCUS26865</name>
</gene>
<evidence type="ECO:0000313" key="3">
    <source>
        <dbReference type="Proteomes" id="UP000663829"/>
    </source>
</evidence>
<dbReference type="EMBL" id="CAJNOQ010010840">
    <property type="protein sequence ID" value="CAF1262262.1"/>
    <property type="molecule type" value="Genomic_DNA"/>
</dbReference>
<reference evidence="1" key="1">
    <citation type="submission" date="2021-02" db="EMBL/GenBank/DDBJ databases">
        <authorList>
            <person name="Nowell W R."/>
        </authorList>
    </citation>
    <scope>NUCLEOTIDE SEQUENCE</scope>
</reference>
<proteinExistence type="predicted"/>
<dbReference type="Proteomes" id="UP000681722">
    <property type="component" value="Unassembled WGS sequence"/>
</dbReference>